<dbReference type="OrthoDB" id="5192391at2"/>
<keyword evidence="1" id="KW-0472">Membrane</keyword>
<keyword evidence="1" id="KW-1133">Transmembrane helix</keyword>
<dbReference type="RefSeq" id="WP_101395619.1">
    <property type="nucleotide sequence ID" value="NZ_PJNE01000001.1"/>
</dbReference>
<accession>A0A2N3YJV2</accession>
<sequence length="224" mass="22936">MSELPTPTATRLRAPSWRDSRLLVGVLLVLVSTVLGALALARADHRVPVYAATGFVGPGERLEPGDVTVVQVQLGDGTARYLPADAPLPPDTFALRNLGPGELVPAAGVGPASSVGVQQLSLLVDATSASALARGSLVDVYVNRPVAGTGVGRATFAGPERVLERVAVVRLAEEDAVLGGADQTRAVQVMVPRESVRDLVADVDLGSRITLVPVPGSAVGGSES</sequence>
<dbReference type="AlphaFoldDB" id="A0A2N3YJV2"/>
<evidence type="ECO:0000256" key="1">
    <source>
        <dbReference type="SAM" id="Phobius"/>
    </source>
</evidence>
<comment type="caution">
    <text evidence="2">The sequence shown here is derived from an EMBL/GenBank/DDBJ whole genome shotgun (WGS) entry which is preliminary data.</text>
</comment>
<organism evidence="2 3">
    <name type="scientific">Phycicoccus duodecadis</name>
    <dbReference type="NCBI Taxonomy" id="173053"/>
    <lineage>
        <taxon>Bacteria</taxon>
        <taxon>Bacillati</taxon>
        <taxon>Actinomycetota</taxon>
        <taxon>Actinomycetes</taxon>
        <taxon>Micrococcales</taxon>
        <taxon>Intrasporangiaceae</taxon>
        <taxon>Phycicoccus</taxon>
    </lineage>
</organism>
<gene>
    <name evidence="2" type="ORF">ATL31_1988</name>
</gene>
<proteinExistence type="predicted"/>
<keyword evidence="3" id="KW-1185">Reference proteome</keyword>
<evidence type="ECO:0000313" key="3">
    <source>
        <dbReference type="Proteomes" id="UP000233781"/>
    </source>
</evidence>
<name>A0A2N3YJV2_9MICO</name>
<dbReference type="EMBL" id="PJNE01000001">
    <property type="protein sequence ID" value="PKW27152.1"/>
    <property type="molecule type" value="Genomic_DNA"/>
</dbReference>
<keyword evidence="1" id="KW-0812">Transmembrane</keyword>
<evidence type="ECO:0008006" key="4">
    <source>
        <dbReference type="Google" id="ProtNLM"/>
    </source>
</evidence>
<dbReference type="Proteomes" id="UP000233781">
    <property type="component" value="Unassembled WGS sequence"/>
</dbReference>
<protein>
    <recommendedName>
        <fullName evidence="4">SAF domain-containing protein</fullName>
    </recommendedName>
</protein>
<reference evidence="2 3" key="1">
    <citation type="submission" date="2017-12" db="EMBL/GenBank/DDBJ databases">
        <title>Sequencing the genomes of 1000 Actinobacteria strains.</title>
        <authorList>
            <person name="Klenk H.-P."/>
        </authorList>
    </citation>
    <scope>NUCLEOTIDE SEQUENCE [LARGE SCALE GENOMIC DNA]</scope>
    <source>
        <strain evidence="2 3">DSM 12806</strain>
    </source>
</reference>
<evidence type="ECO:0000313" key="2">
    <source>
        <dbReference type="EMBL" id="PKW27152.1"/>
    </source>
</evidence>
<feature type="transmembrane region" description="Helical" evidence="1">
    <location>
        <begin position="20"/>
        <end position="41"/>
    </location>
</feature>